<proteinExistence type="predicted"/>
<protein>
    <submittedName>
        <fullName evidence="3">DUF4062 domain-containing protein</fullName>
    </submittedName>
</protein>
<dbReference type="EMBL" id="JAVUPU010000003">
    <property type="protein sequence ID" value="MDT9598626.1"/>
    <property type="molecule type" value="Genomic_DNA"/>
</dbReference>
<feature type="domain" description="DUF4062" evidence="2">
    <location>
        <begin position="1"/>
        <end position="85"/>
    </location>
</feature>
<dbReference type="InterPro" id="IPR025139">
    <property type="entry name" value="DUF4062"/>
</dbReference>
<keyword evidence="4" id="KW-1185">Reference proteome</keyword>
<sequence>MVSSTVNDIPYLLDQIEGTLRSFGYSPWLSAKGTIPVDPDLSNFDNCLRAVGDCDLFFCIITPAYGSGKEEKDGFSITHREILEAIRLDKPRWFVCHQHVMTARSLLNDLSYDGVSLRGPDGRKKLSLKANPAILKDLKTIDMLEAATREDVKVIADRTGNWVQPYVNDKDVLTYLATQFGEPKRIEAMLEDRAKRNAAGTTSKAKGGGNAEAAAAPVVKGVLDSDAEGKAE</sequence>
<dbReference type="Proteomes" id="UP001259572">
    <property type="component" value="Unassembled WGS sequence"/>
</dbReference>
<evidence type="ECO:0000313" key="3">
    <source>
        <dbReference type="EMBL" id="MDT9598626.1"/>
    </source>
</evidence>
<evidence type="ECO:0000313" key="4">
    <source>
        <dbReference type="Proteomes" id="UP001259572"/>
    </source>
</evidence>
<reference evidence="3 4" key="1">
    <citation type="submission" date="2023-05" db="EMBL/GenBank/DDBJ databases">
        <authorList>
            <person name="Guo Y."/>
        </authorList>
    </citation>
    <scope>NUCLEOTIDE SEQUENCE [LARGE SCALE GENOMIC DNA]</scope>
    <source>
        <strain evidence="3 4">GR2756</strain>
    </source>
</reference>
<gene>
    <name evidence="3" type="ORF">RQX22_06665</name>
</gene>
<dbReference type="RefSeq" id="WP_315724850.1">
    <property type="nucleotide sequence ID" value="NZ_JAVUPU010000003.1"/>
</dbReference>
<accession>A0ABU3Q5E1</accession>
<feature type="compositionally biased region" description="Low complexity" evidence="1">
    <location>
        <begin position="197"/>
        <end position="222"/>
    </location>
</feature>
<comment type="caution">
    <text evidence="3">The sequence shown here is derived from an EMBL/GenBank/DDBJ whole genome shotgun (WGS) entry which is preliminary data.</text>
</comment>
<feature type="region of interest" description="Disordered" evidence="1">
    <location>
        <begin position="195"/>
        <end position="232"/>
    </location>
</feature>
<evidence type="ECO:0000259" key="2">
    <source>
        <dbReference type="Pfam" id="PF13271"/>
    </source>
</evidence>
<dbReference type="Pfam" id="PF13271">
    <property type="entry name" value="DUF4062"/>
    <property type="match status" value="1"/>
</dbReference>
<evidence type="ECO:0000256" key="1">
    <source>
        <dbReference type="SAM" id="MobiDB-lite"/>
    </source>
</evidence>
<organism evidence="3 4">
    <name type="scientific">Sphingosinicella rhizophila</name>
    <dbReference type="NCBI Taxonomy" id="3050082"/>
    <lineage>
        <taxon>Bacteria</taxon>
        <taxon>Pseudomonadati</taxon>
        <taxon>Pseudomonadota</taxon>
        <taxon>Alphaproteobacteria</taxon>
        <taxon>Sphingomonadales</taxon>
        <taxon>Sphingosinicellaceae</taxon>
        <taxon>Sphingosinicella</taxon>
    </lineage>
</organism>
<name>A0ABU3Q5E1_9SPHN</name>